<name>A0AA85K880_TRIRE</name>
<evidence type="ECO:0008006" key="11">
    <source>
        <dbReference type="Google" id="ProtNLM"/>
    </source>
</evidence>
<comment type="similarity">
    <text evidence="2">Belongs to the Rab3-GAP regulatory subunit family.</text>
</comment>
<evidence type="ECO:0000259" key="6">
    <source>
        <dbReference type="Pfam" id="PF14655"/>
    </source>
</evidence>
<keyword evidence="4" id="KW-0963">Cytoplasm</keyword>
<sequence length="1533" mass="174159">MSLSAVLKCDFSEVDRPTELIRKAVIFIPWSLGIVVIGLQERLLIYQGLSGSRDKFVLIAKLNCSSYITAINYLNFSSNISDAERGWSVIVVGLADGKLLFLDEAGRILLGIKDGLGSVTSLQITSCGENLCVLCKNTIICLNLSDLEGVLLNSCAYFSEPHQLYNNLSVDYTRKIRYQNLAIPTEGEKHHFSSLTKYPIGTFDSLVKKFAFESHSRGQKMCVPLKQTSWTVAGSNPFISFSFFNENTDPGASHFASFIYQEAKRAMFGFKNNYSESLVVTWPGSENDLTYPVVQCSSLPNISLSFSHGLADSRRSILSSGIGISSDHHWMAVPDSLGRVLLIDTYKERAVRMWKGYRDAEVAFLEVTDSETLYVSSHNQPNNAVRKTLCLLIHAPHLHLLELWCLVHGPRVVSWDVVEPVRLIQTECHAYSCLRESNDSKPKFNQVVLIDGSGRVYSISLNSSLCLSENNTEAAVDYREYKILQRVYETLEQYGNNLTLDQFSTGLSDLLIQFETMQWCERALIHVLSHPNLSPHLILDIIKRCIQSMTSDEDTSKQFNVMNIKICKNVEYLVNFYLTFHSFYDRDDTGIEERCVFTKESFNSCIEFIADLLSWDPEDAGRCLQQYAICASVLGTATTVVRKPLPIQSFLNSFHYAFVTNTDGENTSTDSLGNDIQESKQHLLPRIRSDNARKTLTTIGCVIFEAYINGLQTFDSLRKIVDSSNLDPILLLFSFVLFILNEDKYLNLPILIYRMHHIFCYMLYRILLELLSSSSSSSEGENKEEEDEEEGGGSKKGERKENDKISEEYFYEFLDIKNKKSTSSCTKFELICKQIYVYCSNSCHLSSAYLIALIMRCLLFQIWQTFESEENILEVLFKCMQHPEFTVNNSPDSGAEIENNNSVNQSIEFKIPLRVSSKWNADFIPNLQQLVDKWHQTCAQLEGVLSIGLVLLCPVSNKSKDATPQRTFDFNLQCVLTNGRSYLTALFASWIVKNNISAEQVLSFYQGLCTKSLISEDCSSTRDLAIMDPVHLRQVIFSLAYKRLPFTLELDTVLSTVCWTHFQIWREKPEDINNLIDCIEFLKKFSSAGTMIAQGLGTIMWRKGLIDWLKPILDVARGDHRKIPQFEKSGAYFPRISDVSMCLIDFFKIYSYVCQRAEVVPVFSVEAEWNDPDSFDDKSLHVTSRIHKDNEGIDSTDLNTVDYSPSECLTNEMSSERSFKSDGAFDRKFSVQDTVNQPIPQLTSINSWEQVVIVASALLVFGRPEKLNKSNQQATDTKFYSLSDFFPPQDLYMLLSPNDPNWISTSVGKDVGDSLMISRRFFLSWLIERCVSCLSLSPVSQYSNRSVMENDDEIPLDDCMNNHTFEAVEVYRRFSSAAFTLAHHWNLPKDTVTILHVVSLFEKHLDDQALLFLSKVQDPTNLAVRLLFIIGRRIAYRCYGSEYNAKQTLRLRVFIPLTVESWLRGLLPVTESTSSESEYCQNSFQPTSVSADLEKLPPLIDYVIEHLPRHTGQLSIAIELRDILQAIVQSDTM</sequence>
<dbReference type="Pfam" id="PF14655">
    <property type="entry name" value="RAB3GAP2_N"/>
    <property type="match status" value="1"/>
</dbReference>
<evidence type="ECO:0000256" key="2">
    <source>
        <dbReference type="ARBA" id="ARBA00008153"/>
    </source>
</evidence>
<dbReference type="GO" id="GO:0005096">
    <property type="term" value="F:GTPase activator activity"/>
    <property type="evidence" value="ECO:0007669"/>
    <property type="project" value="UniProtKB-KW"/>
</dbReference>
<evidence type="ECO:0000256" key="1">
    <source>
        <dbReference type="ARBA" id="ARBA00004496"/>
    </source>
</evidence>
<evidence type="ECO:0000313" key="9">
    <source>
        <dbReference type="WBParaSite" id="TREG1_70210.1"/>
    </source>
</evidence>
<feature type="domain" description="Rab3-GAP regulatory subunit N-terminal" evidence="6">
    <location>
        <begin position="65"/>
        <end position="424"/>
    </location>
</feature>
<dbReference type="PANTHER" id="PTHR12472:SF0">
    <property type="entry name" value="RAB3 GTPASE-ACTIVATING PROTEIN NON-CATALYTIC SUBUNIT"/>
    <property type="match status" value="1"/>
</dbReference>
<dbReference type="WBParaSite" id="TREG1_70210.1">
    <property type="protein sequence ID" value="TREG1_70210.1"/>
    <property type="gene ID" value="TREG1_70210"/>
</dbReference>
<evidence type="ECO:0000256" key="4">
    <source>
        <dbReference type="ARBA" id="ARBA00022490"/>
    </source>
</evidence>
<dbReference type="Proteomes" id="UP000050795">
    <property type="component" value="Unassembled WGS sequence"/>
</dbReference>
<reference evidence="9 10" key="2">
    <citation type="submission" date="2023-11" db="UniProtKB">
        <authorList>
            <consortium name="WormBaseParasite"/>
        </authorList>
    </citation>
    <scope>IDENTIFICATION</scope>
</reference>
<evidence type="ECO:0000313" key="10">
    <source>
        <dbReference type="WBParaSite" id="TREG1_70210.2"/>
    </source>
</evidence>
<evidence type="ECO:0000259" key="7">
    <source>
        <dbReference type="Pfam" id="PF14656"/>
    </source>
</evidence>
<feature type="domain" description="Rab3GAP regulatory subunit C-terminal" evidence="7">
    <location>
        <begin position="932"/>
        <end position="1105"/>
    </location>
</feature>
<feature type="domain" description="Rab3GAP regulatory subunit C-terminal" evidence="7">
    <location>
        <begin position="1359"/>
        <end position="1508"/>
    </location>
</feature>
<feature type="compositionally biased region" description="Basic and acidic residues" evidence="5">
    <location>
        <begin position="792"/>
        <end position="801"/>
    </location>
</feature>
<accession>A0AA85K880</accession>
<dbReference type="InterPro" id="IPR032839">
    <property type="entry name" value="RAB3GAP_N"/>
</dbReference>
<keyword evidence="8" id="KW-1185">Reference proteome</keyword>
<feature type="compositionally biased region" description="Acidic residues" evidence="5">
    <location>
        <begin position="782"/>
        <end position="791"/>
    </location>
</feature>
<evidence type="ECO:0000313" key="8">
    <source>
        <dbReference type="Proteomes" id="UP000050795"/>
    </source>
</evidence>
<dbReference type="InterPro" id="IPR029257">
    <property type="entry name" value="RAB3GAP2_C"/>
</dbReference>
<organism evidence="8 9">
    <name type="scientific">Trichobilharzia regenti</name>
    <name type="common">Nasal bird schistosome</name>
    <dbReference type="NCBI Taxonomy" id="157069"/>
    <lineage>
        <taxon>Eukaryota</taxon>
        <taxon>Metazoa</taxon>
        <taxon>Spiralia</taxon>
        <taxon>Lophotrochozoa</taxon>
        <taxon>Platyhelminthes</taxon>
        <taxon>Trematoda</taxon>
        <taxon>Digenea</taxon>
        <taxon>Strigeidida</taxon>
        <taxon>Schistosomatoidea</taxon>
        <taxon>Schistosomatidae</taxon>
        <taxon>Trichobilharzia</taxon>
    </lineage>
</organism>
<reference evidence="8" key="1">
    <citation type="submission" date="2022-06" db="EMBL/GenBank/DDBJ databases">
        <authorList>
            <person name="Berger JAMES D."/>
            <person name="Berger JAMES D."/>
        </authorList>
    </citation>
    <scope>NUCLEOTIDE SEQUENCE [LARGE SCALE GENOMIC DNA]</scope>
</reference>
<evidence type="ECO:0000256" key="3">
    <source>
        <dbReference type="ARBA" id="ARBA00022468"/>
    </source>
</evidence>
<dbReference type="GO" id="GO:0005737">
    <property type="term" value="C:cytoplasm"/>
    <property type="evidence" value="ECO:0007669"/>
    <property type="project" value="UniProtKB-SubCell"/>
</dbReference>
<feature type="region of interest" description="Disordered" evidence="5">
    <location>
        <begin position="776"/>
        <end position="801"/>
    </location>
</feature>
<protein>
    <recommendedName>
        <fullName evidence="11">Rab3-GAP regulatory subunit N-terminal domain-containing protein</fullName>
    </recommendedName>
</protein>
<comment type="subcellular location">
    <subcellularLocation>
        <location evidence="1">Cytoplasm</location>
    </subcellularLocation>
</comment>
<dbReference type="Pfam" id="PF14656">
    <property type="entry name" value="RAB3GAP2_C"/>
    <property type="match status" value="2"/>
</dbReference>
<dbReference type="PANTHER" id="PTHR12472">
    <property type="entry name" value="RAB3-GAP REGULATORY DOMAIN"/>
    <property type="match status" value="1"/>
</dbReference>
<dbReference type="InterPro" id="IPR026059">
    <property type="entry name" value="Rab3GAP2"/>
</dbReference>
<proteinExistence type="inferred from homology"/>
<dbReference type="WBParaSite" id="TREG1_70210.2">
    <property type="protein sequence ID" value="TREG1_70210.2"/>
    <property type="gene ID" value="TREG1_70210"/>
</dbReference>
<keyword evidence="3" id="KW-0343">GTPase activation</keyword>
<evidence type="ECO:0000256" key="5">
    <source>
        <dbReference type="SAM" id="MobiDB-lite"/>
    </source>
</evidence>